<name>A0A0G0XBC6_UNCKA</name>
<dbReference type="PANTHER" id="PTHR13691:SF5">
    <property type="entry name" value="LARGE RIBOSOMAL SUBUNIT PROTEIN UL2M"/>
    <property type="match status" value="1"/>
</dbReference>
<evidence type="ECO:0000259" key="7">
    <source>
        <dbReference type="SMART" id="SM01383"/>
    </source>
</evidence>
<dbReference type="PANTHER" id="PTHR13691">
    <property type="entry name" value="RIBOSOMAL PROTEIN L2"/>
    <property type="match status" value="1"/>
</dbReference>
<dbReference type="AlphaFoldDB" id="A0A0G0XBC6"/>
<dbReference type="InterPro" id="IPR002171">
    <property type="entry name" value="Ribosomal_uL2"/>
</dbReference>
<comment type="similarity">
    <text evidence="1">Belongs to the universal ribosomal protein uL2 family.</text>
</comment>
<gene>
    <name evidence="8" type="ORF">UU80_C0010G0013</name>
</gene>
<accession>A0A0G0XBC6</accession>
<dbReference type="Gene3D" id="2.40.50.140">
    <property type="entry name" value="Nucleic acid-binding proteins"/>
    <property type="match status" value="1"/>
</dbReference>
<dbReference type="GO" id="GO:0003723">
    <property type="term" value="F:RNA binding"/>
    <property type="evidence" value="ECO:0007669"/>
    <property type="project" value="InterPro"/>
</dbReference>
<dbReference type="SUPFAM" id="SSF50104">
    <property type="entry name" value="Translation proteins SH3-like domain"/>
    <property type="match status" value="1"/>
</dbReference>
<dbReference type="GO" id="GO:0003735">
    <property type="term" value="F:structural constituent of ribosome"/>
    <property type="evidence" value="ECO:0007669"/>
    <property type="project" value="InterPro"/>
</dbReference>
<keyword evidence="2 8" id="KW-0689">Ribosomal protein</keyword>
<sequence length="276" mass="30648">MIKKYRPTSPGIRFRKTLVRGVDKVEPEKSLTIVKKGHVGRNGGRISSGHRQQGNRKQYRIIDFKRDKRDMEAVVESIQHDPNRGPNIALLNYPDGEKRYILAPEGLKAGMKVISGDNAEPNLGNALPLKNVPLGMAIHNLELNPGRGGQMARGAGNSAQILAKEGKYVNIKLPSGEVKKVREECYATIGVLGNQDLRNINLGKAGRKRNQGWRPHVRGVAMANPTDHPHAGSYKDNGIGMPAPKSPWGWQTRGKKTRSRKNTSKFVVKARRPRRK</sequence>
<dbReference type="Gene3D" id="2.30.30.30">
    <property type="match status" value="1"/>
</dbReference>
<dbReference type="InterPro" id="IPR008991">
    <property type="entry name" value="Translation_prot_SH3-like_sf"/>
</dbReference>
<dbReference type="FunFam" id="2.30.30.30:FF:000001">
    <property type="entry name" value="50S ribosomal protein L2"/>
    <property type="match status" value="1"/>
</dbReference>
<dbReference type="NCBIfam" id="TIGR01171">
    <property type="entry name" value="rplB_bact"/>
    <property type="match status" value="1"/>
</dbReference>
<evidence type="ECO:0000256" key="4">
    <source>
        <dbReference type="ARBA" id="ARBA00035459"/>
    </source>
</evidence>
<dbReference type="Pfam" id="PF00181">
    <property type="entry name" value="Ribosomal_L2_N"/>
    <property type="match status" value="1"/>
</dbReference>
<feature type="compositionally biased region" description="Basic residues" evidence="5">
    <location>
        <begin position="253"/>
        <end position="276"/>
    </location>
</feature>
<evidence type="ECO:0000259" key="6">
    <source>
        <dbReference type="SMART" id="SM01382"/>
    </source>
</evidence>
<keyword evidence="3" id="KW-0687">Ribonucleoprotein</keyword>
<organism evidence="8 9">
    <name type="scientific">candidate division WWE3 bacterium GW2011_GWA1_41_8</name>
    <dbReference type="NCBI Taxonomy" id="1619103"/>
    <lineage>
        <taxon>Bacteria</taxon>
        <taxon>Katanobacteria</taxon>
    </lineage>
</organism>
<evidence type="ECO:0000256" key="2">
    <source>
        <dbReference type="ARBA" id="ARBA00022980"/>
    </source>
</evidence>
<dbReference type="InterPro" id="IPR014726">
    <property type="entry name" value="Ribosomal_uL2_dom3"/>
</dbReference>
<dbReference type="SMART" id="SM01382">
    <property type="entry name" value="Ribosomal_L2_C"/>
    <property type="match status" value="1"/>
</dbReference>
<dbReference type="GO" id="GO:0016740">
    <property type="term" value="F:transferase activity"/>
    <property type="evidence" value="ECO:0007669"/>
    <property type="project" value="InterPro"/>
</dbReference>
<dbReference type="Gene3D" id="4.10.950.10">
    <property type="entry name" value="Ribosomal protein L2, domain 3"/>
    <property type="match status" value="1"/>
</dbReference>
<evidence type="ECO:0000256" key="3">
    <source>
        <dbReference type="ARBA" id="ARBA00023274"/>
    </source>
</evidence>
<dbReference type="Pfam" id="PF03947">
    <property type="entry name" value="Ribosomal_L2_C"/>
    <property type="match status" value="1"/>
</dbReference>
<dbReference type="InterPro" id="IPR014722">
    <property type="entry name" value="Rib_uL2_dom2"/>
</dbReference>
<dbReference type="InterPro" id="IPR005880">
    <property type="entry name" value="Ribosomal_uL2_bac/org-type"/>
</dbReference>
<dbReference type="STRING" id="1619103.UU80_C0010G0013"/>
<dbReference type="InterPro" id="IPR022669">
    <property type="entry name" value="Ribosomal_uL2_C"/>
</dbReference>
<dbReference type="GO" id="GO:0015934">
    <property type="term" value="C:large ribosomal subunit"/>
    <property type="evidence" value="ECO:0007669"/>
    <property type="project" value="InterPro"/>
</dbReference>
<dbReference type="EMBL" id="LCCA01000010">
    <property type="protein sequence ID" value="KKS22259.1"/>
    <property type="molecule type" value="Genomic_DNA"/>
</dbReference>
<protein>
    <recommendedName>
        <fullName evidence="4">50S ribosomal protein L2</fullName>
    </recommendedName>
</protein>
<dbReference type="InterPro" id="IPR012340">
    <property type="entry name" value="NA-bd_OB-fold"/>
</dbReference>
<evidence type="ECO:0000313" key="8">
    <source>
        <dbReference type="EMBL" id="KKS22259.1"/>
    </source>
</evidence>
<dbReference type="PIRSF" id="PIRSF002158">
    <property type="entry name" value="Ribosomal_L2"/>
    <property type="match status" value="1"/>
</dbReference>
<evidence type="ECO:0000313" key="9">
    <source>
        <dbReference type="Proteomes" id="UP000034920"/>
    </source>
</evidence>
<dbReference type="SMART" id="SM01383">
    <property type="entry name" value="Ribosomal_L2"/>
    <property type="match status" value="1"/>
</dbReference>
<dbReference type="PATRIC" id="fig|1619103.3.peg.391"/>
<feature type="region of interest" description="Disordered" evidence="5">
    <location>
        <begin position="235"/>
        <end position="276"/>
    </location>
</feature>
<dbReference type="SUPFAM" id="SSF50249">
    <property type="entry name" value="Nucleic acid-binding proteins"/>
    <property type="match status" value="1"/>
</dbReference>
<feature type="domain" description="Large ribosomal subunit protein uL2 RNA-binding" evidence="7">
    <location>
        <begin position="40"/>
        <end position="115"/>
    </location>
</feature>
<dbReference type="InterPro" id="IPR022666">
    <property type="entry name" value="Ribosomal_uL2_RNA-bd_dom"/>
</dbReference>
<feature type="domain" description="Large ribosomal subunit protein uL2 C-terminal" evidence="6">
    <location>
        <begin position="121"/>
        <end position="251"/>
    </location>
</feature>
<comment type="caution">
    <text evidence="8">The sequence shown here is derived from an EMBL/GenBank/DDBJ whole genome shotgun (WGS) entry which is preliminary data.</text>
</comment>
<dbReference type="Proteomes" id="UP000034920">
    <property type="component" value="Unassembled WGS sequence"/>
</dbReference>
<evidence type="ECO:0000256" key="1">
    <source>
        <dbReference type="ARBA" id="ARBA00005636"/>
    </source>
</evidence>
<dbReference type="GO" id="GO:0002181">
    <property type="term" value="P:cytoplasmic translation"/>
    <property type="evidence" value="ECO:0007669"/>
    <property type="project" value="TreeGrafter"/>
</dbReference>
<reference evidence="8 9" key="1">
    <citation type="journal article" date="2015" name="Nature">
        <title>rRNA introns, odd ribosomes, and small enigmatic genomes across a large radiation of phyla.</title>
        <authorList>
            <person name="Brown C.T."/>
            <person name="Hug L.A."/>
            <person name="Thomas B.C."/>
            <person name="Sharon I."/>
            <person name="Castelle C.J."/>
            <person name="Singh A."/>
            <person name="Wilkins M.J."/>
            <person name="Williams K.H."/>
            <person name="Banfield J.F."/>
        </authorList>
    </citation>
    <scope>NUCLEOTIDE SEQUENCE [LARGE SCALE GENOMIC DNA]</scope>
</reference>
<evidence type="ECO:0000256" key="5">
    <source>
        <dbReference type="SAM" id="MobiDB-lite"/>
    </source>
</evidence>
<proteinExistence type="inferred from homology"/>